<dbReference type="Proteomes" id="UP000326396">
    <property type="component" value="Linkage Group LG14"/>
</dbReference>
<gene>
    <name evidence="3" type="ORF">E3N88_12324</name>
</gene>
<dbReference type="OrthoDB" id="1878503at2759"/>
<dbReference type="InterPro" id="IPR025312">
    <property type="entry name" value="DUF4216"/>
</dbReference>
<dbReference type="EMBL" id="SZYD01000006">
    <property type="protein sequence ID" value="KAD5960852.1"/>
    <property type="molecule type" value="Genomic_DNA"/>
</dbReference>
<feature type="region of interest" description="Disordered" evidence="1">
    <location>
        <begin position="289"/>
        <end position="319"/>
    </location>
</feature>
<feature type="compositionally biased region" description="Basic and acidic residues" evidence="1">
    <location>
        <begin position="293"/>
        <end position="308"/>
    </location>
</feature>
<evidence type="ECO:0000256" key="1">
    <source>
        <dbReference type="SAM" id="MobiDB-lite"/>
    </source>
</evidence>
<comment type="caution">
    <text evidence="3">The sequence shown here is derived from an EMBL/GenBank/DDBJ whole genome shotgun (WGS) entry which is preliminary data.</text>
</comment>
<name>A0A5N6P855_9ASTR</name>
<feature type="region of interest" description="Disordered" evidence="1">
    <location>
        <begin position="237"/>
        <end position="270"/>
    </location>
</feature>
<feature type="compositionally biased region" description="Acidic residues" evidence="1">
    <location>
        <begin position="239"/>
        <end position="270"/>
    </location>
</feature>
<dbReference type="PANTHER" id="PTHR48258:SF14">
    <property type="entry name" value="OS02G0583300 PROTEIN"/>
    <property type="match status" value="1"/>
</dbReference>
<accession>A0A5N6P855</accession>
<keyword evidence="4" id="KW-1185">Reference proteome</keyword>
<evidence type="ECO:0000313" key="3">
    <source>
        <dbReference type="EMBL" id="KAD5960852.1"/>
    </source>
</evidence>
<protein>
    <recommendedName>
        <fullName evidence="2">DUF4216 domain-containing protein</fullName>
    </recommendedName>
</protein>
<feature type="domain" description="DUF4216" evidence="2">
    <location>
        <begin position="89"/>
        <end position="166"/>
    </location>
</feature>
<dbReference type="Pfam" id="PF13952">
    <property type="entry name" value="DUF4216"/>
    <property type="match status" value="1"/>
</dbReference>
<reference evidence="3 4" key="1">
    <citation type="submission" date="2019-05" db="EMBL/GenBank/DDBJ databases">
        <title>Mikania micrantha, genome provides insights into the molecular mechanism of rapid growth.</title>
        <authorList>
            <person name="Liu B."/>
        </authorList>
    </citation>
    <scope>NUCLEOTIDE SEQUENCE [LARGE SCALE GENOMIC DNA]</scope>
    <source>
        <strain evidence="3">NLD-2019</strain>
        <tissue evidence="3">Leaf</tissue>
    </source>
</reference>
<dbReference type="AlphaFoldDB" id="A0A5N6P855"/>
<organism evidence="3 4">
    <name type="scientific">Mikania micrantha</name>
    <name type="common">bitter vine</name>
    <dbReference type="NCBI Taxonomy" id="192012"/>
    <lineage>
        <taxon>Eukaryota</taxon>
        <taxon>Viridiplantae</taxon>
        <taxon>Streptophyta</taxon>
        <taxon>Embryophyta</taxon>
        <taxon>Tracheophyta</taxon>
        <taxon>Spermatophyta</taxon>
        <taxon>Magnoliopsida</taxon>
        <taxon>eudicotyledons</taxon>
        <taxon>Gunneridae</taxon>
        <taxon>Pentapetalae</taxon>
        <taxon>asterids</taxon>
        <taxon>campanulids</taxon>
        <taxon>Asterales</taxon>
        <taxon>Asteraceae</taxon>
        <taxon>Asteroideae</taxon>
        <taxon>Heliantheae alliance</taxon>
        <taxon>Eupatorieae</taxon>
        <taxon>Mikania</taxon>
    </lineage>
</organism>
<evidence type="ECO:0000259" key="2">
    <source>
        <dbReference type="Pfam" id="PF13952"/>
    </source>
</evidence>
<evidence type="ECO:0000313" key="4">
    <source>
        <dbReference type="Proteomes" id="UP000326396"/>
    </source>
</evidence>
<proteinExistence type="predicted"/>
<sequence length="553" mass="63312">MKTKFSSWFKYEANTSPSPSASSSSSSYTSEVRALPHGPLNAYSYTACIVNGVRFVVHGRNSRRTTQNSSVLTIGEDGTSFYGQLEEIIELKYIDGYSVVLFRCKWFNTMGKRLIKQKNTIIIDISREWYVGKEWYDDVQYILATQAKQVFYLQNLSCTTGNWRVVENVHHRKLWDHPSMNVVNEVDVLHDTQSSDYNLVVDPVCEVGESSVQDTQPSFGNLDVDLGYLPMRTTLDDSFINDDDTEDDVENASNSDEENEIEVDDDEDDDIVDTCYSSDDSANLMTTYIARGHGGDGGDRPPHGDPKRLPKGCESSQPKRRLKEKNIKLIKKFEKNNCMPLPIEVEDESGQYKFVGENCSDFIRLISNEVGKVAPFHYTSWQNVPDKFKKVIFPTLFWVGIRLRIHDECQRAYKDRNQEFKKHFDSVGGYEDVEKARTKPPEELDQQAWEQLINQLGLVALKCLKRPITRPGKDGYATSHHFQNQYRDMCALPWTDMWGTDGTMRPVGEPFLGHQPQVSKRYGAKQTPLQSPLFMLFFKAKSFEKDLEKAEAM</sequence>
<dbReference type="PANTHER" id="PTHR48258">
    <property type="entry name" value="DUF4218 DOMAIN-CONTAINING PROTEIN-RELATED"/>
    <property type="match status" value="1"/>
</dbReference>